<evidence type="ECO:0000313" key="3">
    <source>
        <dbReference type="Proteomes" id="UP000469325"/>
    </source>
</evidence>
<keyword evidence="1" id="KW-0812">Transmembrane</keyword>
<keyword evidence="1" id="KW-1133">Transmembrane helix</keyword>
<keyword evidence="3" id="KW-1185">Reference proteome</keyword>
<feature type="transmembrane region" description="Helical" evidence="1">
    <location>
        <begin position="595"/>
        <end position="617"/>
    </location>
</feature>
<feature type="transmembrane region" description="Helical" evidence="1">
    <location>
        <begin position="637"/>
        <end position="658"/>
    </location>
</feature>
<name>A0A6N7XTG5_9ACTN</name>
<comment type="caution">
    <text evidence="2">The sequence shown here is derived from an EMBL/GenBank/DDBJ whole genome shotgun (WGS) entry which is preliminary data.</text>
</comment>
<accession>A0A6N7XTG5</accession>
<dbReference type="AlphaFoldDB" id="A0A6N7XTG5"/>
<dbReference type="EMBL" id="VUNC01000009">
    <property type="protein sequence ID" value="MST73405.1"/>
    <property type="molecule type" value="Genomic_DNA"/>
</dbReference>
<feature type="transmembrane region" description="Helical" evidence="1">
    <location>
        <begin position="665"/>
        <end position="691"/>
    </location>
</feature>
<protein>
    <submittedName>
        <fullName evidence="2">Uncharacterized protein</fullName>
    </submittedName>
</protein>
<evidence type="ECO:0000313" key="2">
    <source>
        <dbReference type="EMBL" id="MST73405.1"/>
    </source>
</evidence>
<dbReference type="Proteomes" id="UP000469325">
    <property type="component" value="Unassembled WGS sequence"/>
</dbReference>
<organism evidence="2 3">
    <name type="scientific">Olsenella porci</name>
    <dbReference type="NCBI Taxonomy" id="2652279"/>
    <lineage>
        <taxon>Bacteria</taxon>
        <taxon>Bacillati</taxon>
        <taxon>Actinomycetota</taxon>
        <taxon>Coriobacteriia</taxon>
        <taxon>Coriobacteriales</taxon>
        <taxon>Atopobiaceae</taxon>
        <taxon>Olsenella</taxon>
    </lineage>
</organism>
<dbReference type="RefSeq" id="WP_154436120.1">
    <property type="nucleotide sequence ID" value="NZ_VUNC01000009.1"/>
</dbReference>
<gene>
    <name evidence="2" type="ORF">FYJ68_09885</name>
</gene>
<feature type="transmembrane region" description="Helical" evidence="1">
    <location>
        <begin position="392"/>
        <end position="412"/>
    </location>
</feature>
<reference evidence="2 3" key="1">
    <citation type="submission" date="2019-08" db="EMBL/GenBank/DDBJ databases">
        <title>In-depth cultivation of the pig gut microbiome towards novel bacterial diversity and tailored functional studies.</title>
        <authorList>
            <person name="Wylensek D."/>
            <person name="Hitch T.C.A."/>
            <person name="Clavel T."/>
        </authorList>
    </citation>
    <scope>NUCLEOTIDE SEQUENCE [LARGE SCALE GENOMIC DNA]</scope>
    <source>
        <strain evidence="2 3">CA-Schmier-601-WT-1</strain>
    </source>
</reference>
<keyword evidence="1" id="KW-0472">Membrane</keyword>
<evidence type="ECO:0000256" key="1">
    <source>
        <dbReference type="SAM" id="Phobius"/>
    </source>
</evidence>
<proteinExistence type="predicted"/>
<sequence length="806" mass="86061">MSGESTELATDGVSPLVQYDISFQKRTPLLGTPSLTLGDEASRGKETSADIHETLEDEVDWDPSVDKADRLDYLVAAASGVVSGLIDTLWVGEFSLDRAGSWGEDKVERFVISVARSEGYNGDDLAGAIRKLEKNHPFAADGNANDFGGGLQHHLRDFSHHFGIDGLFFSMFTQFTGLVVGTDVSGALRVAPVPESHRPLIGKNLQEKLAFGTIGWFFHMVSDMAGSGGSLMGGTGIPGPIVSLIKDVSALPFFREATAEEPGLRLWVSRLFNGTLLADHDENGRIVKGTARKFDLRTEIGMLEEAGRQALPVLVNQCVVRGFYFCRRAAREIRDLDIHGVADLGRIAPEDILPWGTPAMRRMVTVSSGIFVGVDIADAAVRSIASRDPVKFFLRVNYVGIATFTVACVVDVRAMLENESSTSGEGPEETYERGLADLGCLKLDFMQARILHSIEHAIVAYDIAAEKHPKRAAVKRAWLKEWSKQVVDAVNLVWAADAGYFFPDDALYAKIESRLGDGEDASWLWLVAMEAGRFRPYGPLHANNDGDYKGLKPCSDYLNDVFCIRQDVIGTKELADLGHAVDGAKARLDGSRGRLVAGVACTAIIVVATGGLAAYFAPAIAPTLAAALGLEASALHGAALASASLAFLGGGAIAAGGAGMTGGTMLIAGGGALLGAAGGTGLTAAASLALATDGRYVLEECSKLEAFCQTVLLDRNDDVRSVSSIYASLCRRIVELEAESESVRLAIPGEGNCPHGKDGTEEGMSAKDMFEAINRTIKVMSKCRNDLAAALRETNQEFSLLPWPTR</sequence>